<evidence type="ECO:0008006" key="4">
    <source>
        <dbReference type="Google" id="ProtNLM"/>
    </source>
</evidence>
<evidence type="ECO:0000313" key="2">
    <source>
        <dbReference type="EMBL" id="MCM2374096.1"/>
    </source>
</evidence>
<proteinExistence type="predicted"/>
<evidence type="ECO:0000313" key="3">
    <source>
        <dbReference type="Proteomes" id="UP001202961"/>
    </source>
</evidence>
<feature type="region of interest" description="Disordered" evidence="1">
    <location>
        <begin position="130"/>
        <end position="154"/>
    </location>
</feature>
<protein>
    <recommendedName>
        <fullName evidence="4">Secreted protein</fullName>
    </recommendedName>
</protein>
<reference evidence="2 3" key="1">
    <citation type="journal article" date="2022" name="Syst. Appl. Microbiol.">
        <title>Rhodopirellula aestuarii sp. nov., a novel member of the genus Rhodopirellula isolated from brackish sediments collected in the Tagus River estuary, Portugal.</title>
        <authorList>
            <person name="Vitorino I.R."/>
            <person name="Klimek D."/>
            <person name="Calusinska M."/>
            <person name="Lobo-da-Cunha A."/>
            <person name="Vasconcelos V."/>
            <person name="Lage O.M."/>
        </authorList>
    </citation>
    <scope>NUCLEOTIDE SEQUENCE [LARGE SCALE GENOMIC DNA]</scope>
    <source>
        <strain evidence="2 3">ICT_H3.1</strain>
    </source>
</reference>
<dbReference type="RefSeq" id="WP_250931966.1">
    <property type="nucleotide sequence ID" value="NZ_JAMQBK010000078.1"/>
</dbReference>
<feature type="compositionally biased region" description="Polar residues" evidence="1">
    <location>
        <begin position="389"/>
        <end position="399"/>
    </location>
</feature>
<evidence type="ECO:0000256" key="1">
    <source>
        <dbReference type="SAM" id="MobiDB-lite"/>
    </source>
</evidence>
<dbReference type="Proteomes" id="UP001202961">
    <property type="component" value="Unassembled WGS sequence"/>
</dbReference>
<name>A0ABT0UCS7_9BACT</name>
<organism evidence="2 3">
    <name type="scientific">Aporhodopirellula aestuarii</name>
    <dbReference type="NCBI Taxonomy" id="2950107"/>
    <lineage>
        <taxon>Bacteria</taxon>
        <taxon>Pseudomonadati</taxon>
        <taxon>Planctomycetota</taxon>
        <taxon>Planctomycetia</taxon>
        <taxon>Pirellulales</taxon>
        <taxon>Pirellulaceae</taxon>
        <taxon>Aporhodopirellula</taxon>
    </lineage>
</organism>
<dbReference type="Gene3D" id="2.30.30.700">
    <property type="entry name" value="SLA1 homology domain 1"/>
    <property type="match status" value="1"/>
</dbReference>
<sequence>MLSCFHFECSTPHQREKLLVATKRLIPSLGTMRCRHGRTLLLFLSVSILLGTNACVAETWTSLSGDRSIEAEMVGMWDNQVVLLLSSGQRINVPLNSFEATSRIQAGKIAERLEQQRAALTEEIKRVAAAEAAPAPEPIPTPPDAPPYSPPNANMAPDQAFDTIAQQIRNGHLVVVYDALPPKYRRQIDQLAQLTTTKLDPNAITEPLGQLYQLADLIVTRQNWILSHPRLRDPAGDADDLTLAGETFTKLVLPAAGLLQSGLTPDGVSIDTIRSNGFGEWLHERDAAIAPYLAVLLETYSMPKSQWRLLKATEDTAILETEGPVSNNQSPAGSNSRRIELTKVDGFWIPAAVAKGFEDWITQQTEMLTAYDDASMSLSDWIGGSYVSVPTTPTRPQSNPYDDSGYGPDDYDMSQYDEGPDEYMDSYEDDDFGYSGGPGYSSSVKARMIEPPAITPEMIGSILQSVGGFASIAAPLQSATDAASFHQAADQIVGSIEGILAMVSGG</sequence>
<dbReference type="EMBL" id="JAMQBK010000078">
    <property type="protein sequence ID" value="MCM2374096.1"/>
    <property type="molecule type" value="Genomic_DNA"/>
</dbReference>
<keyword evidence="3" id="KW-1185">Reference proteome</keyword>
<feature type="compositionally biased region" description="Pro residues" evidence="1">
    <location>
        <begin position="135"/>
        <end position="150"/>
    </location>
</feature>
<comment type="caution">
    <text evidence="2">The sequence shown here is derived from an EMBL/GenBank/DDBJ whole genome shotgun (WGS) entry which is preliminary data.</text>
</comment>
<feature type="region of interest" description="Disordered" evidence="1">
    <location>
        <begin position="389"/>
        <end position="409"/>
    </location>
</feature>
<accession>A0ABT0UCS7</accession>
<gene>
    <name evidence="2" type="ORF">NB063_26065</name>
</gene>